<evidence type="ECO:0000313" key="5">
    <source>
        <dbReference type="EMBL" id="VAV91088.1"/>
    </source>
</evidence>
<keyword evidence="1" id="KW-0540">Nuclease</keyword>
<dbReference type="PANTHER" id="PTHR12302:SF3">
    <property type="entry name" value="SERINE_THREONINE-PROTEIN KINASE 31"/>
    <property type="match status" value="1"/>
</dbReference>
<dbReference type="Gene3D" id="2.40.50.90">
    <property type="match status" value="1"/>
</dbReference>
<name>A0A3B0RRW6_9ZZZZ</name>
<dbReference type="InterPro" id="IPR035437">
    <property type="entry name" value="SNase_OB-fold_sf"/>
</dbReference>
<dbReference type="GO" id="GO:0016787">
    <property type="term" value="F:hydrolase activity"/>
    <property type="evidence" value="ECO:0007669"/>
    <property type="project" value="UniProtKB-KW"/>
</dbReference>
<dbReference type="InterPro" id="IPR016071">
    <property type="entry name" value="Staphylococal_nuclease_OB-fold"/>
</dbReference>
<organism evidence="5">
    <name type="scientific">hydrothermal vent metagenome</name>
    <dbReference type="NCBI Taxonomy" id="652676"/>
    <lineage>
        <taxon>unclassified sequences</taxon>
        <taxon>metagenomes</taxon>
        <taxon>ecological metagenomes</taxon>
    </lineage>
</organism>
<gene>
    <name evidence="5" type="ORF">MNBD_ALPHA02-981</name>
</gene>
<dbReference type="EMBL" id="UOED01000064">
    <property type="protein sequence ID" value="VAV91088.1"/>
    <property type="molecule type" value="Genomic_DNA"/>
</dbReference>
<dbReference type="PANTHER" id="PTHR12302">
    <property type="entry name" value="EBNA2 BINDING PROTEIN P100"/>
    <property type="match status" value="1"/>
</dbReference>
<dbReference type="PROSITE" id="PS50830">
    <property type="entry name" value="TNASE_3"/>
    <property type="match status" value="1"/>
</dbReference>
<protein>
    <recommendedName>
        <fullName evidence="4">TNase-like domain-containing protein</fullName>
    </recommendedName>
</protein>
<dbReference type="AlphaFoldDB" id="A0A3B0RRW6"/>
<dbReference type="SUPFAM" id="SSF50199">
    <property type="entry name" value="Staphylococcal nuclease"/>
    <property type="match status" value="1"/>
</dbReference>
<reference evidence="5" key="1">
    <citation type="submission" date="2018-06" db="EMBL/GenBank/DDBJ databases">
        <authorList>
            <person name="Zhirakovskaya E."/>
        </authorList>
    </citation>
    <scope>NUCLEOTIDE SEQUENCE</scope>
</reference>
<keyword evidence="2" id="KW-0255">Endonuclease</keyword>
<dbReference type="SMART" id="SM00318">
    <property type="entry name" value="SNc"/>
    <property type="match status" value="1"/>
</dbReference>
<keyword evidence="3" id="KW-0378">Hydrolase</keyword>
<evidence type="ECO:0000259" key="4">
    <source>
        <dbReference type="PROSITE" id="PS50830"/>
    </source>
</evidence>
<feature type="domain" description="TNase-like" evidence="4">
    <location>
        <begin position="27"/>
        <end position="158"/>
    </location>
</feature>
<accession>A0A3B0RRW6</accession>
<dbReference type="GO" id="GO:0004519">
    <property type="term" value="F:endonuclease activity"/>
    <property type="evidence" value="ECO:0007669"/>
    <property type="project" value="UniProtKB-KW"/>
</dbReference>
<dbReference type="Pfam" id="PF00565">
    <property type="entry name" value="SNase"/>
    <property type="match status" value="1"/>
</dbReference>
<evidence type="ECO:0000256" key="3">
    <source>
        <dbReference type="ARBA" id="ARBA00022801"/>
    </source>
</evidence>
<evidence type="ECO:0000256" key="1">
    <source>
        <dbReference type="ARBA" id="ARBA00022722"/>
    </source>
</evidence>
<sequence length="258" mass="29658">MHKIFTLMLALFFLTSPALAQQAELKKSITQQVVRVIDGDTVILKDKTRVRLVGIQAPKLPLGRKGHKKWPLGSASKAFLSRLVLNKDVTLYYGGQRRDRYGRALAHLFLKDGLWIQGEILKAGMARVYSFPDNRAIVPAMLAQERLARQDRRGIWALSYYDPKDHRQAAKYTNSFQLIDGVVRDVAKVRSTYYLNFGRDWKEDFTVVIKSRAARKFIKAGQYPESYLGKKIEIRGWLKYYNGPMIEATHPEQITIIQ</sequence>
<proteinExistence type="predicted"/>
<evidence type="ECO:0000256" key="2">
    <source>
        <dbReference type="ARBA" id="ARBA00022759"/>
    </source>
</evidence>